<dbReference type="InterPro" id="IPR032358">
    <property type="entry name" value="DUF4867"/>
</dbReference>
<name>A0AAE3J6M0_9FIRM</name>
<gene>
    <name evidence="1" type="ORF">LKD71_09715</name>
</gene>
<evidence type="ECO:0000313" key="1">
    <source>
        <dbReference type="EMBL" id="MCC2190079.1"/>
    </source>
</evidence>
<accession>A0AAE3J6M0</accession>
<dbReference type="Proteomes" id="UP001197875">
    <property type="component" value="Unassembled WGS sequence"/>
</dbReference>
<dbReference type="RefSeq" id="WP_227615259.1">
    <property type="nucleotide sequence ID" value="NZ_JAJEPR010000014.1"/>
</dbReference>
<sequence>MNLIPVTDAKFKKYGRIVKDVDFKELIKEMKKTPCPEDVIYVASVPELEALPVFDELVERTYGEMPVQIGYCNGKNKLLNALEYHRSSEIDVAVSDLVLMLGKRADITEDFQYDSANVEAFLVPAGTAVEVFADTLHYAPCNTVESGFRMVVVLPKGTNLDLAKKHENAIDEEKLLFGTNKWVIAHPDAKIEGAFNGIIGENLKLD</sequence>
<keyword evidence="2" id="KW-1185">Reference proteome</keyword>
<dbReference type="EMBL" id="JAJEPR010000014">
    <property type="protein sequence ID" value="MCC2190079.1"/>
    <property type="molecule type" value="Genomic_DNA"/>
</dbReference>
<reference evidence="1 2" key="1">
    <citation type="submission" date="2021-10" db="EMBL/GenBank/DDBJ databases">
        <title>Anaerobic single-cell dispensing facilitates the cultivation of human gut bacteria.</title>
        <authorList>
            <person name="Afrizal A."/>
        </authorList>
    </citation>
    <scope>NUCLEOTIDE SEQUENCE [LARGE SCALE GENOMIC DNA]</scope>
    <source>
        <strain evidence="1 2">CLA-AA-H277</strain>
    </source>
</reference>
<dbReference type="Pfam" id="PF16161">
    <property type="entry name" value="DUF4867"/>
    <property type="match status" value="1"/>
</dbReference>
<protein>
    <submittedName>
        <fullName evidence="1">DUF4867 family protein</fullName>
    </submittedName>
</protein>
<dbReference type="AlphaFoldDB" id="A0AAE3J6M0"/>
<organism evidence="1 2">
    <name type="scientific">Fusicatenibacter faecihominis</name>
    <dbReference type="NCBI Taxonomy" id="2881276"/>
    <lineage>
        <taxon>Bacteria</taxon>
        <taxon>Bacillati</taxon>
        <taxon>Bacillota</taxon>
        <taxon>Clostridia</taxon>
        <taxon>Lachnospirales</taxon>
        <taxon>Lachnospiraceae</taxon>
        <taxon>Fusicatenibacter</taxon>
    </lineage>
</organism>
<comment type="caution">
    <text evidence="1">The sequence shown here is derived from an EMBL/GenBank/DDBJ whole genome shotgun (WGS) entry which is preliminary data.</text>
</comment>
<proteinExistence type="predicted"/>
<evidence type="ECO:0000313" key="2">
    <source>
        <dbReference type="Proteomes" id="UP001197875"/>
    </source>
</evidence>